<feature type="domain" description="2EXR" evidence="2">
    <location>
        <begin position="80"/>
        <end position="178"/>
    </location>
</feature>
<protein>
    <recommendedName>
        <fullName evidence="2">2EXR domain-containing protein</fullName>
    </recommendedName>
</protein>
<sequence length="534" mass="60231">MPSRDPSPLTGSSGSPSLDPATSDATPTISQIGATMAVVPKTNVLAKGLSEEVESSPTEIDSLLSNPTGWTEDRNSLTEFTIFMDLAPELRLKIWEHAMDEVDERVVEILWSEKHHRFFTNCPVPTVLQACRESRTTLKYDRIVVPYGKSSSHLGSEGLNQAEKLAFTTWVDLSRDILYFCLTGHRGRDSYNDVSSAFLKTLMHHYREDWTKRKVGLQRIAFEAFTLDTLSISDGLTDYDYLKEINVVNFSIAPSVPLSTLSADPTGWTPKTIAPTTLHDFAKLPIELRLEIFKHALVDAESRIVEVLFNAPILHFHTTCVAPALLHASSESRREAKKHYDQLVLQDGRPGLSDPKFSYTWIDYSQDILYFCPTGLITSRYGSRHIKSFLKSLSSASNGHKLLRVAFEATSINSSVVAEILTSFPLLKDIKLVYSDVCVYSRHATKEYKKIQRKPIIGCSNIPDDTKFVRWNGYKKSSVDGNRWNDFQVKKGFFLKTTFVKSNLRLEEFQEWLSAPSTSIGWKEGKDLKRSRGV</sequence>
<gene>
    <name evidence="3" type="ORF">LY89DRAFT_727192</name>
</gene>
<dbReference type="Pfam" id="PF20150">
    <property type="entry name" value="2EXR"/>
    <property type="match status" value="2"/>
</dbReference>
<dbReference type="OrthoDB" id="3480289at2759"/>
<dbReference type="EMBL" id="KQ947404">
    <property type="protein sequence ID" value="KUJ24157.1"/>
    <property type="molecule type" value="Genomic_DNA"/>
</dbReference>
<dbReference type="PANTHER" id="PTHR35910">
    <property type="entry name" value="2EXR DOMAIN-CONTAINING PROTEIN"/>
    <property type="match status" value="1"/>
</dbReference>
<evidence type="ECO:0000313" key="3">
    <source>
        <dbReference type="EMBL" id="KUJ24157.1"/>
    </source>
</evidence>
<feature type="region of interest" description="Disordered" evidence="1">
    <location>
        <begin position="1"/>
        <end position="27"/>
    </location>
</feature>
<organism evidence="3 4">
    <name type="scientific">Mollisia scopiformis</name>
    <name type="common">Conifer needle endophyte fungus</name>
    <name type="synonym">Phialocephala scopiformis</name>
    <dbReference type="NCBI Taxonomy" id="149040"/>
    <lineage>
        <taxon>Eukaryota</taxon>
        <taxon>Fungi</taxon>
        <taxon>Dikarya</taxon>
        <taxon>Ascomycota</taxon>
        <taxon>Pezizomycotina</taxon>
        <taxon>Leotiomycetes</taxon>
        <taxon>Helotiales</taxon>
        <taxon>Mollisiaceae</taxon>
        <taxon>Mollisia</taxon>
    </lineage>
</organism>
<dbReference type="InParanoid" id="A0A194XWQ2"/>
<feature type="domain" description="2EXR" evidence="2">
    <location>
        <begin position="279"/>
        <end position="369"/>
    </location>
</feature>
<dbReference type="AlphaFoldDB" id="A0A194XWQ2"/>
<accession>A0A194XWQ2</accession>
<evidence type="ECO:0000259" key="2">
    <source>
        <dbReference type="Pfam" id="PF20150"/>
    </source>
</evidence>
<dbReference type="KEGG" id="psco:LY89DRAFT_727192"/>
<evidence type="ECO:0000256" key="1">
    <source>
        <dbReference type="SAM" id="MobiDB-lite"/>
    </source>
</evidence>
<dbReference type="PANTHER" id="PTHR35910:SF6">
    <property type="entry name" value="2EXR DOMAIN-CONTAINING PROTEIN"/>
    <property type="match status" value="1"/>
</dbReference>
<keyword evidence="4" id="KW-1185">Reference proteome</keyword>
<dbReference type="RefSeq" id="XP_018078512.1">
    <property type="nucleotide sequence ID" value="XM_018219125.1"/>
</dbReference>
<reference evidence="3 4" key="1">
    <citation type="submission" date="2015-10" db="EMBL/GenBank/DDBJ databases">
        <title>Full genome of DAOMC 229536 Phialocephala scopiformis, a fungal endophyte of spruce producing the potent anti-insectan compound rugulosin.</title>
        <authorList>
            <consortium name="DOE Joint Genome Institute"/>
            <person name="Walker A.K."/>
            <person name="Frasz S.L."/>
            <person name="Seifert K.A."/>
            <person name="Miller J.D."/>
            <person name="Mondo S.J."/>
            <person name="Labutti K."/>
            <person name="Lipzen A."/>
            <person name="Dockter R."/>
            <person name="Kennedy M."/>
            <person name="Grigoriev I.V."/>
            <person name="Spatafora J.W."/>
        </authorList>
    </citation>
    <scope>NUCLEOTIDE SEQUENCE [LARGE SCALE GENOMIC DNA]</scope>
    <source>
        <strain evidence="3 4">CBS 120377</strain>
    </source>
</reference>
<evidence type="ECO:0000313" key="4">
    <source>
        <dbReference type="Proteomes" id="UP000070700"/>
    </source>
</evidence>
<proteinExistence type="predicted"/>
<dbReference type="InterPro" id="IPR045518">
    <property type="entry name" value="2EXR"/>
</dbReference>
<feature type="compositionally biased region" description="Low complexity" evidence="1">
    <location>
        <begin position="1"/>
        <end position="20"/>
    </location>
</feature>
<dbReference type="Proteomes" id="UP000070700">
    <property type="component" value="Unassembled WGS sequence"/>
</dbReference>
<dbReference type="GeneID" id="28828851"/>
<name>A0A194XWQ2_MOLSC</name>